<protein>
    <submittedName>
        <fullName evidence="2">Uncharacterized protein</fullName>
    </submittedName>
</protein>
<feature type="region of interest" description="Disordered" evidence="1">
    <location>
        <begin position="99"/>
        <end position="119"/>
    </location>
</feature>
<dbReference type="HOGENOM" id="CLU_1809215_0_0_1"/>
<keyword evidence="3" id="KW-1185">Reference proteome</keyword>
<reference evidence="2" key="1">
    <citation type="submission" date="2015-04" db="UniProtKB">
        <authorList>
            <consortium name="EnsemblPlants"/>
        </authorList>
    </citation>
    <scope>IDENTIFICATION</scope>
</reference>
<feature type="compositionally biased region" description="Gly residues" evidence="1">
    <location>
        <begin position="17"/>
        <end position="28"/>
    </location>
</feature>
<proteinExistence type="predicted"/>
<accession>A0A0D9Z2V8</accession>
<organism evidence="2">
    <name type="scientific">Oryza glumipatula</name>
    <dbReference type="NCBI Taxonomy" id="40148"/>
    <lineage>
        <taxon>Eukaryota</taxon>
        <taxon>Viridiplantae</taxon>
        <taxon>Streptophyta</taxon>
        <taxon>Embryophyta</taxon>
        <taxon>Tracheophyta</taxon>
        <taxon>Spermatophyta</taxon>
        <taxon>Magnoliopsida</taxon>
        <taxon>Liliopsida</taxon>
        <taxon>Poales</taxon>
        <taxon>Poaceae</taxon>
        <taxon>BOP clade</taxon>
        <taxon>Oryzoideae</taxon>
        <taxon>Oryzeae</taxon>
        <taxon>Oryzinae</taxon>
        <taxon>Oryza</taxon>
    </lineage>
</organism>
<feature type="region of interest" description="Disordered" evidence="1">
    <location>
        <begin position="1"/>
        <end position="34"/>
    </location>
</feature>
<evidence type="ECO:0000313" key="3">
    <source>
        <dbReference type="Proteomes" id="UP000026961"/>
    </source>
</evidence>
<evidence type="ECO:0000313" key="2">
    <source>
        <dbReference type="EnsemblPlants" id="OGLUM03G05680.1"/>
    </source>
</evidence>
<evidence type="ECO:0000256" key="1">
    <source>
        <dbReference type="SAM" id="MobiDB-lite"/>
    </source>
</evidence>
<dbReference type="AlphaFoldDB" id="A0A0D9Z2V8"/>
<name>A0A0D9Z2V8_9ORYZ</name>
<dbReference type="EnsemblPlants" id="OGLUM03G05680.1">
    <property type="protein sequence ID" value="OGLUM03G05680.1"/>
    <property type="gene ID" value="OGLUM03G05680"/>
</dbReference>
<dbReference type="Proteomes" id="UP000026961">
    <property type="component" value="Chromosome 3"/>
</dbReference>
<sequence length="143" mass="15715">MEKRKDLKLTSKEKTRGGGCGGGGGGWDETGEGKAMATPSLRVWDTIDVIYDTTTDPVAPTNTSQPMLPLHHDPPRRNCYTYTIRIHQTVESTHTAEITRKVDSHGPQTSSRWGLSPPPTTPRLGAFHGRLLPPPHLSLILLR</sequence>
<reference evidence="2" key="2">
    <citation type="submission" date="2018-05" db="EMBL/GenBank/DDBJ databases">
        <title>OgluRS3 (Oryza glumaepatula Reference Sequence Version 3).</title>
        <authorList>
            <person name="Zhang J."/>
            <person name="Kudrna D."/>
            <person name="Lee S."/>
            <person name="Talag J."/>
            <person name="Welchert J."/>
            <person name="Wing R.A."/>
        </authorList>
    </citation>
    <scope>NUCLEOTIDE SEQUENCE [LARGE SCALE GENOMIC DNA]</scope>
</reference>
<dbReference type="Gramene" id="OGLUM03G05680.1">
    <property type="protein sequence ID" value="OGLUM03G05680.1"/>
    <property type="gene ID" value="OGLUM03G05680"/>
</dbReference>
<feature type="region of interest" description="Disordered" evidence="1">
    <location>
        <begin position="55"/>
        <end position="74"/>
    </location>
</feature>
<feature type="compositionally biased region" description="Basic and acidic residues" evidence="1">
    <location>
        <begin position="1"/>
        <end position="16"/>
    </location>
</feature>